<dbReference type="Proteomes" id="UP001348369">
    <property type="component" value="Chromosome"/>
</dbReference>
<protein>
    <submittedName>
        <fullName evidence="1">Uncharacterized protein</fullName>
    </submittedName>
</protein>
<keyword evidence="2" id="KW-1185">Reference proteome</keyword>
<reference evidence="1" key="1">
    <citation type="submission" date="2022-10" db="EMBL/GenBank/DDBJ databases">
        <title>The complete genomes of actinobacterial strains from the NBC collection.</title>
        <authorList>
            <person name="Joergensen T.S."/>
            <person name="Alvarez Arevalo M."/>
            <person name="Sterndorff E.B."/>
            <person name="Faurdal D."/>
            <person name="Vuksanovic O."/>
            <person name="Mourched A.-S."/>
            <person name="Charusanti P."/>
            <person name="Shaw S."/>
            <person name="Blin K."/>
            <person name="Weber T."/>
        </authorList>
    </citation>
    <scope>NUCLEOTIDE SEQUENCE</scope>
    <source>
        <strain evidence="1">NBC 01771</strain>
    </source>
</reference>
<name>A0ACD4ZKW5_9ACTN</name>
<gene>
    <name evidence="1" type="ORF">OG835_18730</name>
</gene>
<accession>A0ACD4ZKW5</accession>
<sequence length="520" mass="56910">MSVTLPEDLRDVLELVGIDWPDLDEDELRDTAREYREFSQELLDTVRDANKACSNITAGKSKGVAVDAFKTRWGKVSGQDMKNLASAVDILADAMDTGAGYVTTCKYVIIADLTAAAATITGSVIAAFFTGGLTALIGAAAAAALKLAVREAIDLLIQQLVDLAVEKIEAQVLSKLEGLFDDEVSSGGRDTDGKLLPEGSDAMGQDLWIEFAEFADAIDQLGKEHGRFKDKKSKFDGKREKRSLVSKKDDRFSKFGTAIDKAEEKVESTTVKMSKELEKNVTGLDKTKRSNDSTDKDIKDRIGPCDYKKLRRGDDVPMYLLAKDGSVQELTSSGKLKPVDATDDSGIQGLLQPNGKAWRPSAKAEKDQTKITQNHPGKVASTKVNAYNDRLGHATQLARKARDDYKTSNNYASGYYVDPTTGKRLILVGYSQQGLHSERSIGYPLMNKGKEAGLQTVFTERAPCQKGANCERWLDKYFASKNPSLEVLHSADYNSSVTDGKVRNKPHSDYIEGLKKNHGK</sequence>
<organism evidence="1 2">
    <name type="scientific">Streptomyces scopuliridis</name>
    <dbReference type="NCBI Taxonomy" id="452529"/>
    <lineage>
        <taxon>Bacteria</taxon>
        <taxon>Bacillati</taxon>
        <taxon>Actinomycetota</taxon>
        <taxon>Actinomycetes</taxon>
        <taxon>Kitasatosporales</taxon>
        <taxon>Streptomycetaceae</taxon>
        <taxon>Streptomyces</taxon>
    </lineage>
</organism>
<dbReference type="EMBL" id="CP109109">
    <property type="protein sequence ID" value="WSB98848.1"/>
    <property type="molecule type" value="Genomic_DNA"/>
</dbReference>
<proteinExistence type="predicted"/>
<evidence type="ECO:0000313" key="2">
    <source>
        <dbReference type="Proteomes" id="UP001348369"/>
    </source>
</evidence>
<evidence type="ECO:0000313" key="1">
    <source>
        <dbReference type="EMBL" id="WSB98848.1"/>
    </source>
</evidence>